<dbReference type="GO" id="GO:0006412">
    <property type="term" value="P:translation"/>
    <property type="evidence" value="ECO:0007669"/>
    <property type="project" value="InterPro"/>
</dbReference>
<evidence type="ECO:0000256" key="1">
    <source>
        <dbReference type="ARBA" id="ARBA00006242"/>
    </source>
</evidence>
<dbReference type="AlphaFoldDB" id="A0A8C2FLH1"/>
<protein>
    <recommendedName>
        <fullName evidence="4">40S ribosomal protein SA</fullName>
    </recommendedName>
</protein>
<dbReference type="SUPFAM" id="SSF52313">
    <property type="entry name" value="Ribosomal protein S2"/>
    <property type="match status" value="1"/>
</dbReference>
<dbReference type="InterPro" id="IPR005707">
    <property type="entry name" value="Ribosomal_uS2_euk/arc"/>
</dbReference>
<dbReference type="InterPro" id="IPR018130">
    <property type="entry name" value="Ribosomal_uS2_CS"/>
</dbReference>
<dbReference type="GO" id="GO:0003735">
    <property type="term" value="F:structural constituent of ribosome"/>
    <property type="evidence" value="ECO:0007669"/>
    <property type="project" value="InterPro"/>
</dbReference>
<dbReference type="GO" id="GO:0015935">
    <property type="term" value="C:small ribosomal subunit"/>
    <property type="evidence" value="ECO:0007669"/>
    <property type="project" value="InterPro"/>
</dbReference>
<dbReference type="InterPro" id="IPR023591">
    <property type="entry name" value="Ribosomal_uS2_flav_dom_sf"/>
</dbReference>
<organism evidence="6 7">
    <name type="scientific">Cyprinus carpio</name>
    <name type="common">Common carp</name>
    <dbReference type="NCBI Taxonomy" id="7962"/>
    <lineage>
        <taxon>Eukaryota</taxon>
        <taxon>Metazoa</taxon>
        <taxon>Chordata</taxon>
        <taxon>Craniata</taxon>
        <taxon>Vertebrata</taxon>
        <taxon>Euteleostomi</taxon>
        <taxon>Actinopterygii</taxon>
        <taxon>Neopterygii</taxon>
        <taxon>Teleostei</taxon>
        <taxon>Ostariophysi</taxon>
        <taxon>Cypriniformes</taxon>
        <taxon>Cyprinidae</taxon>
        <taxon>Cyprininae</taxon>
        <taxon>Cyprinus</taxon>
    </lineage>
</organism>
<dbReference type="InterPro" id="IPR001865">
    <property type="entry name" value="Ribosomal_uS2"/>
</dbReference>
<comment type="similarity">
    <text evidence="1 5">Belongs to the universal ribosomal protein uS2 family.</text>
</comment>
<evidence type="ECO:0000256" key="2">
    <source>
        <dbReference type="ARBA" id="ARBA00022980"/>
    </source>
</evidence>
<keyword evidence="3 5" id="KW-0687">Ribonucleoprotein</keyword>
<name>A0A8C2FLH1_CYPCA</name>
<dbReference type="PROSITE" id="PS00963">
    <property type="entry name" value="RIBOSOMAL_S2_2"/>
    <property type="match status" value="1"/>
</dbReference>
<evidence type="ECO:0000313" key="7">
    <source>
        <dbReference type="Proteomes" id="UP000694701"/>
    </source>
</evidence>
<dbReference type="Proteomes" id="UP000694701">
    <property type="component" value="Unplaced"/>
</dbReference>
<evidence type="ECO:0000256" key="5">
    <source>
        <dbReference type="RuleBase" id="RU003631"/>
    </source>
</evidence>
<keyword evidence="2 5" id="KW-0689">Ribosomal protein</keyword>
<dbReference type="PRINTS" id="PR00395">
    <property type="entry name" value="RIBOSOMALS2"/>
</dbReference>
<dbReference type="Gene3D" id="3.40.50.10490">
    <property type="entry name" value="Glucose-6-phosphate isomerase like protein, domain 1"/>
    <property type="match status" value="1"/>
</dbReference>
<evidence type="ECO:0000313" key="6">
    <source>
        <dbReference type="Ensembl" id="ENSCCRP00020055172.1"/>
    </source>
</evidence>
<dbReference type="CDD" id="cd01425">
    <property type="entry name" value="RPS2"/>
    <property type="match status" value="1"/>
</dbReference>
<dbReference type="Pfam" id="PF00318">
    <property type="entry name" value="Ribosomal_S2"/>
    <property type="match status" value="1"/>
</dbReference>
<dbReference type="PANTHER" id="PTHR11489">
    <property type="entry name" value="40S RIBOSOMAL PROTEIN SA"/>
    <property type="match status" value="1"/>
</dbReference>
<dbReference type="Ensembl" id="ENSCCRT00020060640.1">
    <property type="protein sequence ID" value="ENSCCRP00020055172.1"/>
    <property type="gene ID" value="ENSCCRG00020025642.1"/>
</dbReference>
<sequence length="97" mass="10697">MLTVTILSCQRAVLKFASATGATTFAGRFTPGTFTNQIQAAFREPRLLIVTDPRADHQPLTEASYVNIPTIALCNTDSPLRYVDIAIPCNNKVRMRN</sequence>
<accession>A0A8C2FLH1</accession>
<evidence type="ECO:0000256" key="3">
    <source>
        <dbReference type="ARBA" id="ARBA00023274"/>
    </source>
</evidence>
<evidence type="ECO:0000256" key="4">
    <source>
        <dbReference type="ARBA" id="ARBA00035401"/>
    </source>
</evidence>
<reference evidence="6" key="1">
    <citation type="submission" date="2025-08" db="UniProtKB">
        <authorList>
            <consortium name="Ensembl"/>
        </authorList>
    </citation>
    <scope>IDENTIFICATION</scope>
</reference>
<proteinExistence type="inferred from homology"/>